<sequence>MESVNRNTGQDDSRRLTMTNLNLFDQYPFAFQQNGQKIDLNDSYYQRDK</sequence>
<accession>A0A078AXJ9</accession>
<reference evidence="1 2" key="1">
    <citation type="submission" date="2014-06" db="EMBL/GenBank/DDBJ databases">
        <authorList>
            <person name="Swart Estienne"/>
        </authorList>
    </citation>
    <scope>NUCLEOTIDE SEQUENCE [LARGE SCALE GENOMIC DNA]</scope>
    <source>
        <strain evidence="1 2">130c</strain>
    </source>
</reference>
<evidence type="ECO:0000313" key="2">
    <source>
        <dbReference type="Proteomes" id="UP000039865"/>
    </source>
</evidence>
<dbReference type="InParanoid" id="A0A078AXJ9"/>
<dbReference type="EMBL" id="CCKQ01015377">
    <property type="protein sequence ID" value="CDW87190.1"/>
    <property type="molecule type" value="Genomic_DNA"/>
</dbReference>
<gene>
    <name evidence="1" type="primary">Contig3399.g3637</name>
    <name evidence="1" type="ORF">STYLEM_16293</name>
</gene>
<dbReference type="Proteomes" id="UP000039865">
    <property type="component" value="Unassembled WGS sequence"/>
</dbReference>
<keyword evidence="2" id="KW-1185">Reference proteome</keyword>
<proteinExistence type="predicted"/>
<name>A0A078AXJ9_STYLE</name>
<protein>
    <submittedName>
        <fullName evidence="1">Uncharacterized protein</fullName>
    </submittedName>
</protein>
<organism evidence="1 2">
    <name type="scientific">Stylonychia lemnae</name>
    <name type="common">Ciliate</name>
    <dbReference type="NCBI Taxonomy" id="5949"/>
    <lineage>
        <taxon>Eukaryota</taxon>
        <taxon>Sar</taxon>
        <taxon>Alveolata</taxon>
        <taxon>Ciliophora</taxon>
        <taxon>Intramacronucleata</taxon>
        <taxon>Spirotrichea</taxon>
        <taxon>Stichotrichia</taxon>
        <taxon>Sporadotrichida</taxon>
        <taxon>Oxytrichidae</taxon>
        <taxon>Stylonychinae</taxon>
        <taxon>Stylonychia</taxon>
    </lineage>
</organism>
<evidence type="ECO:0000313" key="1">
    <source>
        <dbReference type="EMBL" id="CDW87190.1"/>
    </source>
</evidence>
<dbReference type="AlphaFoldDB" id="A0A078AXJ9"/>